<dbReference type="Proteomes" id="UP000027215">
    <property type="component" value="Chromosome"/>
</dbReference>
<name>A0A060H3Z4_XYLFS</name>
<dbReference type="EMBL" id="CP006696">
    <property type="protein sequence ID" value="AIC11474.1"/>
    <property type="molecule type" value="Genomic_DNA"/>
</dbReference>
<proteinExistence type="predicted"/>
<dbReference type="AlphaFoldDB" id="A0A060H3Z4"/>
<dbReference type="HOGENOM" id="CLU_3410540_0_0_6"/>
<protein>
    <submittedName>
        <fullName evidence="1">Uncharacterized protein</fullName>
    </submittedName>
</protein>
<evidence type="ECO:0000313" key="1">
    <source>
        <dbReference type="EMBL" id="AIC11474.1"/>
    </source>
</evidence>
<organism evidence="1 2">
    <name type="scientific">Xylella fastidiosa subsp. sandyi Ann-1</name>
    <dbReference type="NCBI Taxonomy" id="155920"/>
    <lineage>
        <taxon>Bacteria</taxon>
        <taxon>Pseudomonadati</taxon>
        <taxon>Pseudomonadota</taxon>
        <taxon>Gammaproteobacteria</taxon>
        <taxon>Lysobacterales</taxon>
        <taxon>Lysobacteraceae</taxon>
        <taxon>Xylella</taxon>
    </lineage>
</organism>
<evidence type="ECO:0000313" key="2">
    <source>
        <dbReference type="Proteomes" id="UP000027215"/>
    </source>
</evidence>
<accession>A0A060H3Z4</accession>
<dbReference type="KEGG" id="xfs:D934_09670"/>
<reference evidence="1 2" key="1">
    <citation type="submission" date="2013-08" db="EMBL/GenBank/DDBJ databases">
        <authorList>
            <person name="Stouthamer R."/>
            <person name="Nunney L."/>
        </authorList>
    </citation>
    <scope>NUCLEOTIDE SEQUENCE [LARGE SCALE GENOMIC DNA]</scope>
    <source>
        <strain evidence="2">ann-1</strain>
    </source>
</reference>
<sequence>MDGIDGAILVRVHAWFPAIVPLNLLSSLL</sequence>
<dbReference type="PATRIC" id="fig|155920.8.peg.2257"/>
<gene>
    <name evidence="1" type="ORF">D934_09670</name>
</gene>